<feature type="compositionally biased region" description="Polar residues" evidence="1">
    <location>
        <begin position="557"/>
        <end position="572"/>
    </location>
</feature>
<feature type="region of interest" description="Disordered" evidence="1">
    <location>
        <begin position="660"/>
        <end position="745"/>
    </location>
</feature>
<name>A0AAE0MBX2_9PEZI</name>
<feature type="compositionally biased region" description="Polar residues" evidence="1">
    <location>
        <begin position="771"/>
        <end position="790"/>
    </location>
</feature>
<gene>
    <name evidence="2" type="ORF">B0H66DRAFT_145973</name>
</gene>
<feature type="compositionally biased region" description="Polar residues" evidence="1">
    <location>
        <begin position="583"/>
        <end position="595"/>
    </location>
</feature>
<feature type="region of interest" description="Disordered" evidence="1">
    <location>
        <begin position="766"/>
        <end position="790"/>
    </location>
</feature>
<dbReference type="Proteomes" id="UP001283341">
    <property type="component" value="Unassembled WGS sequence"/>
</dbReference>
<keyword evidence="3" id="KW-1185">Reference proteome</keyword>
<evidence type="ECO:0000313" key="2">
    <source>
        <dbReference type="EMBL" id="KAK3326058.1"/>
    </source>
</evidence>
<feature type="compositionally biased region" description="Polar residues" evidence="1">
    <location>
        <begin position="358"/>
        <end position="384"/>
    </location>
</feature>
<feature type="compositionally biased region" description="Basic and acidic residues" evidence="1">
    <location>
        <begin position="310"/>
        <end position="320"/>
    </location>
</feature>
<feature type="region of interest" description="Disordered" evidence="1">
    <location>
        <begin position="818"/>
        <end position="855"/>
    </location>
</feature>
<accession>A0AAE0MBX2</accession>
<dbReference type="EMBL" id="JAUEDM010000002">
    <property type="protein sequence ID" value="KAK3326058.1"/>
    <property type="molecule type" value="Genomic_DNA"/>
</dbReference>
<feature type="compositionally biased region" description="Pro residues" evidence="1">
    <location>
        <begin position="723"/>
        <end position="738"/>
    </location>
</feature>
<evidence type="ECO:0008006" key="4">
    <source>
        <dbReference type="Google" id="ProtNLM"/>
    </source>
</evidence>
<feature type="compositionally biased region" description="Low complexity" evidence="1">
    <location>
        <begin position="534"/>
        <end position="548"/>
    </location>
</feature>
<proteinExistence type="predicted"/>
<organism evidence="2 3">
    <name type="scientific">Apodospora peruviana</name>
    <dbReference type="NCBI Taxonomy" id="516989"/>
    <lineage>
        <taxon>Eukaryota</taxon>
        <taxon>Fungi</taxon>
        <taxon>Dikarya</taxon>
        <taxon>Ascomycota</taxon>
        <taxon>Pezizomycotina</taxon>
        <taxon>Sordariomycetes</taxon>
        <taxon>Sordariomycetidae</taxon>
        <taxon>Sordariales</taxon>
        <taxon>Lasiosphaeriaceae</taxon>
        <taxon>Apodospora</taxon>
    </lineage>
</organism>
<feature type="compositionally biased region" description="Polar residues" evidence="1">
    <location>
        <begin position="683"/>
        <end position="694"/>
    </location>
</feature>
<evidence type="ECO:0000256" key="1">
    <source>
        <dbReference type="SAM" id="MobiDB-lite"/>
    </source>
</evidence>
<feature type="region of interest" description="Disordered" evidence="1">
    <location>
        <begin position="1"/>
        <end position="395"/>
    </location>
</feature>
<feature type="region of interest" description="Disordered" evidence="1">
    <location>
        <begin position="533"/>
        <end position="644"/>
    </location>
</feature>
<protein>
    <recommendedName>
        <fullName evidence="4">Glucan 1, 4-alpha-glucosidase</fullName>
    </recommendedName>
</protein>
<comment type="caution">
    <text evidence="2">The sequence shown here is derived from an EMBL/GenBank/DDBJ whole genome shotgun (WGS) entry which is preliminary data.</text>
</comment>
<feature type="compositionally biased region" description="Basic and acidic residues" evidence="1">
    <location>
        <begin position="204"/>
        <end position="222"/>
    </location>
</feature>
<sequence length="873" mass="93222">MEDPWGSPWTTTEADKDPRPPSPAKSDLEPPPRALLSVSNSPRINAVSGQSPWADEENDGFGEWAAPDTPAQAPSGSQSGWGGAWTSPSPNLTPLPRGDEFGKASPIAWPDSIAIPNPPNGSALRQPSPDPWAADFSSQALSNDEPATPRPIIDSVSTDDVFGGPLPRTASIIITNDWNDEEIYVGEKEIDVRPNLGPAPAMFPHDDRNDEQAPPEERDHGSTADGPMRPSIEEPTRARVSYSPPPSEHYDDDDATDHEDERSDSPITSIDEDSRARQQVARKTSGKVQELVYKFDGLARAASQEPPVVSRERSKSRSDLDQTSDSDNAGDFRDFEDADEEDPPLPSTPEVTKATPHQEVQQSPVSSNATGVASSPLSRKTTSIDLERPAGTQFGPTAFEVDVGLVEKLWGPIRSDLIADVLRDESELSDRIITDSFTEISERKTWYRISRLGSSRKHNAGDDENYRRVTWQTSTIRQDTIKVVRRWMEEDSIAGRANLGGGTSKQQRNMFGWDSSVEPVGLDAVFGKKKAHSRASSLQSSQKAALPAPGLDPLNPTRKSSASLQGPAQRPSSMAIPAPGSFGWSTGSPTAQTEPTPFMPLSQPPLKVETSTPKQPPPPSTAASHLGAAKSSAQQLFPASSRPLASVPERIASERLAARASLSLAGPPAIQDDDDDDWGEMISSPSETKPSTNGFPDLSDAFSAPPATLTTTQASPGSVPIGPGAPAPRPSIKPPKPPAAVSHKEDGWASVDFSVFEAPAERTKPAVITKQVPTQFNPSAMTPTPFTPTNHTDALSLLTTSAQSPALGGRPVAKAEFTPTTPLPISSPIVLPPSVGTDSSAPLPMSQRKQAAGDDPAALRIIANLPDLSYMLR</sequence>
<evidence type="ECO:0000313" key="3">
    <source>
        <dbReference type="Proteomes" id="UP001283341"/>
    </source>
</evidence>
<reference evidence="2" key="1">
    <citation type="journal article" date="2023" name="Mol. Phylogenet. Evol.">
        <title>Genome-scale phylogeny and comparative genomics of the fungal order Sordariales.</title>
        <authorList>
            <person name="Hensen N."/>
            <person name="Bonometti L."/>
            <person name="Westerberg I."/>
            <person name="Brannstrom I.O."/>
            <person name="Guillou S."/>
            <person name="Cros-Aarteil S."/>
            <person name="Calhoun S."/>
            <person name="Haridas S."/>
            <person name="Kuo A."/>
            <person name="Mondo S."/>
            <person name="Pangilinan J."/>
            <person name="Riley R."/>
            <person name="LaButti K."/>
            <person name="Andreopoulos B."/>
            <person name="Lipzen A."/>
            <person name="Chen C."/>
            <person name="Yan M."/>
            <person name="Daum C."/>
            <person name="Ng V."/>
            <person name="Clum A."/>
            <person name="Steindorff A."/>
            <person name="Ohm R.A."/>
            <person name="Martin F."/>
            <person name="Silar P."/>
            <person name="Natvig D.O."/>
            <person name="Lalanne C."/>
            <person name="Gautier V."/>
            <person name="Ament-Velasquez S.L."/>
            <person name="Kruys A."/>
            <person name="Hutchinson M.I."/>
            <person name="Powell A.J."/>
            <person name="Barry K."/>
            <person name="Miller A.N."/>
            <person name="Grigoriev I.V."/>
            <person name="Debuchy R."/>
            <person name="Gladieux P."/>
            <person name="Hiltunen Thoren M."/>
            <person name="Johannesson H."/>
        </authorList>
    </citation>
    <scope>NUCLEOTIDE SEQUENCE</scope>
    <source>
        <strain evidence="2">CBS 118394</strain>
    </source>
</reference>
<dbReference type="AlphaFoldDB" id="A0AAE0MBX2"/>
<reference evidence="2" key="2">
    <citation type="submission" date="2023-06" db="EMBL/GenBank/DDBJ databases">
        <authorList>
            <consortium name="Lawrence Berkeley National Laboratory"/>
            <person name="Haridas S."/>
            <person name="Hensen N."/>
            <person name="Bonometti L."/>
            <person name="Westerberg I."/>
            <person name="Brannstrom I.O."/>
            <person name="Guillou S."/>
            <person name="Cros-Aarteil S."/>
            <person name="Calhoun S."/>
            <person name="Kuo A."/>
            <person name="Mondo S."/>
            <person name="Pangilinan J."/>
            <person name="Riley R."/>
            <person name="Labutti K."/>
            <person name="Andreopoulos B."/>
            <person name="Lipzen A."/>
            <person name="Chen C."/>
            <person name="Yanf M."/>
            <person name="Daum C."/>
            <person name="Ng V."/>
            <person name="Clum A."/>
            <person name="Steindorff A."/>
            <person name="Ohm R."/>
            <person name="Martin F."/>
            <person name="Silar P."/>
            <person name="Natvig D."/>
            <person name="Lalanne C."/>
            <person name="Gautier V."/>
            <person name="Ament-Velasquez S.L."/>
            <person name="Kruys A."/>
            <person name="Hutchinson M.I."/>
            <person name="Powell A.J."/>
            <person name="Barry K."/>
            <person name="Miller A.N."/>
            <person name="Grigoriev I.V."/>
            <person name="Debuchy R."/>
            <person name="Gladieux P."/>
            <person name="Thoren M.H."/>
            <person name="Johannesson H."/>
        </authorList>
    </citation>
    <scope>NUCLEOTIDE SEQUENCE</scope>
    <source>
        <strain evidence="2">CBS 118394</strain>
    </source>
</reference>
<feature type="compositionally biased region" description="Polar residues" evidence="1">
    <location>
        <begin position="37"/>
        <end position="51"/>
    </location>
</feature>
<feature type="compositionally biased region" description="Low complexity" evidence="1">
    <location>
        <begin position="818"/>
        <end position="835"/>
    </location>
</feature>